<dbReference type="FunFam" id="2.130.10.10:FF:000509">
    <property type="entry name" value="U3 small nucleolar RNA-interacting protein"/>
    <property type="match status" value="1"/>
</dbReference>
<dbReference type="InterPro" id="IPR015943">
    <property type="entry name" value="WD40/YVTN_repeat-like_dom_sf"/>
</dbReference>
<dbReference type="EMBL" id="JABFTP020000062">
    <property type="protein sequence ID" value="KAL3274130.1"/>
    <property type="molecule type" value="Genomic_DNA"/>
</dbReference>
<evidence type="ECO:0000313" key="8">
    <source>
        <dbReference type="EMBL" id="KAL3274130.1"/>
    </source>
</evidence>
<reference evidence="8 9" key="1">
    <citation type="journal article" date="2021" name="BMC Biol.">
        <title>Horizontally acquired antibacterial genes associated with adaptive radiation of ladybird beetles.</title>
        <authorList>
            <person name="Li H.S."/>
            <person name="Tang X.F."/>
            <person name="Huang Y.H."/>
            <person name="Xu Z.Y."/>
            <person name="Chen M.L."/>
            <person name="Du X.Y."/>
            <person name="Qiu B.Y."/>
            <person name="Chen P.T."/>
            <person name="Zhang W."/>
            <person name="Slipinski A."/>
            <person name="Escalona H.E."/>
            <person name="Waterhouse R.M."/>
            <person name="Zwick A."/>
            <person name="Pang H."/>
        </authorList>
    </citation>
    <scope>NUCLEOTIDE SEQUENCE [LARGE SCALE GENOMIC DNA]</scope>
    <source>
        <strain evidence="8">SYSU2018</strain>
    </source>
</reference>
<organism evidence="8 9">
    <name type="scientific">Cryptolaemus montrouzieri</name>
    <dbReference type="NCBI Taxonomy" id="559131"/>
    <lineage>
        <taxon>Eukaryota</taxon>
        <taxon>Metazoa</taxon>
        <taxon>Ecdysozoa</taxon>
        <taxon>Arthropoda</taxon>
        <taxon>Hexapoda</taxon>
        <taxon>Insecta</taxon>
        <taxon>Pterygota</taxon>
        <taxon>Neoptera</taxon>
        <taxon>Endopterygota</taxon>
        <taxon>Coleoptera</taxon>
        <taxon>Polyphaga</taxon>
        <taxon>Cucujiformia</taxon>
        <taxon>Coccinelloidea</taxon>
        <taxon>Coccinellidae</taxon>
        <taxon>Scymninae</taxon>
        <taxon>Scymnini</taxon>
        <taxon>Cryptolaemus</taxon>
    </lineage>
</organism>
<keyword evidence="4" id="KW-0539">Nucleus</keyword>
<feature type="compositionally biased region" description="Acidic residues" evidence="7">
    <location>
        <begin position="34"/>
        <end position="46"/>
    </location>
</feature>
<feature type="region of interest" description="Disordered" evidence="7">
    <location>
        <begin position="1"/>
        <end position="66"/>
    </location>
</feature>
<name>A0ABD2N736_9CUCU</name>
<evidence type="ECO:0000256" key="2">
    <source>
        <dbReference type="ARBA" id="ARBA00022574"/>
    </source>
</evidence>
<dbReference type="SMART" id="SM00320">
    <property type="entry name" value="WD40"/>
    <property type="match status" value="7"/>
</dbReference>
<dbReference type="PANTHER" id="PTHR19865">
    <property type="entry name" value="U3 SMALL NUCLEOLAR RNA INTERACTING PROTEIN 2"/>
    <property type="match status" value="1"/>
</dbReference>
<keyword evidence="9" id="KW-1185">Reference proteome</keyword>
<feature type="compositionally biased region" description="Basic residues" evidence="7">
    <location>
        <begin position="7"/>
        <end position="18"/>
    </location>
</feature>
<dbReference type="AlphaFoldDB" id="A0ABD2N736"/>
<dbReference type="InterPro" id="IPR001680">
    <property type="entry name" value="WD40_rpt"/>
</dbReference>
<evidence type="ECO:0000256" key="1">
    <source>
        <dbReference type="ARBA" id="ARBA00004123"/>
    </source>
</evidence>
<dbReference type="InterPro" id="IPR039241">
    <property type="entry name" value="Rrp9-like"/>
</dbReference>
<evidence type="ECO:0000256" key="7">
    <source>
        <dbReference type="SAM" id="MobiDB-lite"/>
    </source>
</evidence>
<dbReference type="GO" id="GO:0005634">
    <property type="term" value="C:nucleus"/>
    <property type="evidence" value="ECO:0007669"/>
    <property type="project" value="UniProtKB-SubCell"/>
</dbReference>
<dbReference type="InterPro" id="IPR020472">
    <property type="entry name" value="WD40_PAC1"/>
</dbReference>
<dbReference type="InterPro" id="IPR036322">
    <property type="entry name" value="WD40_repeat_dom_sf"/>
</dbReference>
<dbReference type="PANTHER" id="PTHR19865:SF0">
    <property type="entry name" value="U3 SMALL NUCLEOLAR RNA-INTERACTING PROTEIN 2"/>
    <property type="match status" value="1"/>
</dbReference>
<proteinExistence type="predicted"/>
<sequence>MSFFIKGKTKNSNNKRTKNNNQGKNNKKRKLPEPEDEEITSSEDEGITLNGEKDTSDSEDENETAQDKKLRLAKIYLQEIERLEKEKLGEEDEVDKNLISKRLKEDYLKESGKFRSYVANEYTPEKLGTIQTFKCREQKNTITCLCVSSDNQYIFSGSKDGVIVKWNCLQGKKVGIIPFVKHNKDVILGHSSKVLAIAISSDDKYLVIGEESSDIQIWDPENLKHIKTFRGHSKGITGVAFKKNSHILYSCSMDKSVKVWNLDEMMYVETLFGHQDKVSSLDTLYKDRVVTSGSRDGTLRIWKITEESQLIFNGHSGNIDIVKLINEEYFISGGEDGQLCLWSFMKKKPVYTIKDAHGINEINNQPNWICSIATLVNADLFASGSYNGFIKLWKLGENFRSAQLLFDIPQIGFINSMVFTSDRKNLIVSCGRDHRLGRWFTNKDVKNCIKFIPLLEQ</sequence>
<keyword evidence="6" id="KW-0175">Coiled coil</keyword>
<dbReference type="InterPro" id="IPR019775">
    <property type="entry name" value="WD40_repeat_CS"/>
</dbReference>
<dbReference type="CDD" id="cd00200">
    <property type="entry name" value="WD40"/>
    <property type="match status" value="1"/>
</dbReference>
<evidence type="ECO:0000256" key="3">
    <source>
        <dbReference type="ARBA" id="ARBA00022737"/>
    </source>
</evidence>
<dbReference type="Pfam" id="PF00400">
    <property type="entry name" value="WD40"/>
    <property type="match status" value="6"/>
</dbReference>
<gene>
    <name evidence="8" type="ORF">HHI36_015544</name>
</gene>
<feature type="repeat" description="WD" evidence="5">
    <location>
        <begin position="271"/>
        <end position="312"/>
    </location>
</feature>
<evidence type="ECO:0000256" key="5">
    <source>
        <dbReference type="PROSITE-ProRule" id="PRU00221"/>
    </source>
</evidence>
<dbReference type="Proteomes" id="UP001516400">
    <property type="component" value="Unassembled WGS sequence"/>
</dbReference>
<comment type="caution">
    <text evidence="8">The sequence shown here is derived from an EMBL/GenBank/DDBJ whole genome shotgun (WGS) entry which is preliminary data.</text>
</comment>
<evidence type="ECO:0000256" key="6">
    <source>
        <dbReference type="SAM" id="Coils"/>
    </source>
</evidence>
<dbReference type="Gene3D" id="2.130.10.10">
    <property type="entry name" value="YVTN repeat-like/Quinoprotein amine dehydrogenase"/>
    <property type="match status" value="1"/>
</dbReference>
<accession>A0ABD2N736</accession>
<dbReference type="SUPFAM" id="SSF50978">
    <property type="entry name" value="WD40 repeat-like"/>
    <property type="match status" value="1"/>
</dbReference>
<protein>
    <recommendedName>
        <fullName evidence="10">U3 small nucleolar RNA-interacting protein 2</fullName>
    </recommendedName>
</protein>
<keyword evidence="3" id="KW-0677">Repeat</keyword>
<evidence type="ECO:0000256" key="4">
    <source>
        <dbReference type="ARBA" id="ARBA00023242"/>
    </source>
</evidence>
<evidence type="ECO:0008006" key="10">
    <source>
        <dbReference type="Google" id="ProtNLM"/>
    </source>
</evidence>
<keyword evidence="2 5" id="KW-0853">WD repeat</keyword>
<feature type="repeat" description="WD" evidence="5">
    <location>
        <begin position="229"/>
        <end position="270"/>
    </location>
</feature>
<comment type="subcellular location">
    <subcellularLocation>
        <location evidence="1">Nucleus</location>
    </subcellularLocation>
</comment>
<feature type="repeat" description="WD" evidence="5">
    <location>
        <begin position="187"/>
        <end position="228"/>
    </location>
</feature>
<dbReference type="PROSITE" id="PS50082">
    <property type="entry name" value="WD_REPEATS_2"/>
    <property type="match status" value="5"/>
</dbReference>
<feature type="repeat" description="WD" evidence="5">
    <location>
        <begin position="135"/>
        <end position="167"/>
    </location>
</feature>
<dbReference type="PROSITE" id="PS00678">
    <property type="entry name" value="WD_REPEATS_1"/>
    <property type="match status" value="1"/>
</dbReference>
<feature type="repeat" description="WD" evidence="5">
    <location>
        <begin position="312"/>
        <end position="352"/>
    </location>
</feature>
<dbReference type="PROSITE" id="PS50294">
    <property type="entry name" value="WD_REPEATS_REGION"/>
    <property type="match status" value="3"/>
</dbReference>
<evidence type="ECO:0000313" key="9">
    <source>
        <dbReference type="Proteomes" id="UP001516400"/>
    </source>
</evidence>
<dbReference type="PRINTS" id="PR00320">
    <property type="entry name" value="GPROTEINBRPT"/>
</dbReference>
<feature type="coiled-coil region" evidence="6">
    <location>
        <begin position="66"/>
        <end position="93"/>
    </location>
</feature>